<comment type="caution">
    <text evidence="1">The sequence shown here is derived from an EMBL/GenBank/DDBJ whole genome shotgun (WGS) entry which is preliminary data.</text>
</comment>
<evidence type="ECO:0000313" key="1">
    <source>
        <dbReference type="EMBL" id="HIQ61345.1"/>
    </source>
</evidence>
<reference evidence="1" key="2">
    <citation type="journal article" date="2021" name="PeerJ">
        <title>Extensive microbial diversity within the chicken gut microbiome revealed by metagenomics and culture.</title>
        <authorList>
            <person name="Gilroy R."/>
            <person name="Ravi A."/>
            <person name="Getino M."/>
            <person name="Pursley I."/>
            <person name="Horton D.L."/>
            <person name="Alikhan N.F."/>
            <person name="Baker D."/>
            <person name="Gharbi K."/>
            <person name="Hall N."/>
            <person name="Watson M."/>
            <person name="Adriaenssens E.M."/>
            <person name="Foster-Nyarko E."/>
            <person name="Jarju S."/>
            <person name="Secka A."/>
            <person name="Antonio M."/>
            <person name="Oren A."/>
            <person name="Chaudhuri R.R."/>
            <person name="La Ragione R."/>
            <person name="Hildebrand F."/>
            <person name="Pallen M.J."/>
        </authorList>
    </citation>
    <scope>NUCLEOTIDE SEQUENCE</scope>
    <source>
        <strain evidence="1">ChiGjej2B2-12916</strain>
    </source>
</reference>
<reference evidence="1" key="1">
    <citation type="submission" date="2020-10" db="EMBL/GenBank/DDBJ databases">
        <authorList>
            <person name="Gilroy R."/>
        </authorList>
    </citation>
    <scope>NUCLEOTIDE SEQUENCE</scope>
    <source>
        <strain evidence="1">ChiGjej2B2-12916</strain>
    </source>
</reference>
<gene>
    <name evidence="1" type="ORF">IAD31_07090</name>
</gene>
<protein>
    <submittedName>
        <fullName evidence="1">Uncharacterized protein</fullName>
    </submittedName>
</protein>
<name>A0A9D0YT46_9FIRM</name>
<evidence type="ECO:0000313" key="2">
    <source>
        <dbReference type="Proteomes" id="UP000886879"/>
    </source>
</evidence>
<dbReference type="AlphaFoldDB" id="A0A9D0YT46"/>
<sequence>MVKKLEKHKTLTGRKKAVKANPKIAALQVELLHVDSEIEKLVDSLTGANNVLLSYVNVKIAELDGRKQELVKQIAELTVGAISPEQVNQISGYLDTWDNVSFDDKRRVVDLMITTVAATSDSLNITWKI</sequence>
<organism evidence="1 2">
    <name type="scientific">Candidatus Enterenecus faecium</name>
    <dbReference type="NCBI Taxonomy" id="2840780"/>
    <lineage>
        <taxon>Bacteria</taxon>
        <taxon>Bacillati</taxon>
        <taxon>Bacillota</taxon>
        <taxon>Clostridia</taxon>
        <taxon>Eubacteriales</taxon>
        <taxon>Candidatus Enterenecus</taxon>
    </lineage>
</organism>
<accession>A0A9D0YT46</accession>
<dbReference type="Proteomes" id="UP000886879">
    <property type="component" value="Unassembled WGS sequence"/>
</dbReference>
<proteinExistence type="predicted"/>
<dbReference type="EMBL" id="DVFO01000072">
    <property type="protein sequence ID" value="HIQ61345.1"/>
    <property type="molecule type" value="Genomic_DNA"/>
</dbReference>